<protein>
    <recommendedName>
        <fullName evidence="5">Methyltransferase type 11 domain-containing protein</fullName>
    </recommendedName>
</protein>
<dbReference type="GO" id="GO:0008757">
    <property type="term" value="F:S-adenosylmethionine-dependent methyltransferase activity"/>
    <property type="evidence" value="ECO:0007669"/>
    <property type="project" value="InterPro"/>
</dbReference>
<name>A0A268P4S6_SHOCL</name>
<accession>A0A268P4S6</accession>
<evidence type="ECO:0000256" key="2">
    <source>
        <dbReference type="ARBA" id="ARBA00022603"/>
    </source>
</evidence>
<gene>
    <name evidence="6" type="ORF">CHH72_02275</name>
</gene>
<sequence length="239" mass="26684">MDYTDMLAAFGIGSAHPGGFAESKKMIVNMDIDDHTVILDCGCGTGQTAAYLKQIYDCHVWAIERHPVMLQKARQRFSEQNVAVSLHEGSIEAMDFPSNSVDIVLSESVLAFLDLEKALKEIKRVLAFDGKMYANELICTQSLTSEEIAELKEGYGFRSLFTAQDWIAALTEIGFSHVKVVKEAVAEAVQQDESDKGNDLMPSPLLSPDCFVQMQQHQMRMEKFRTKLGHAWIIASWST</sequence>
<dbReference type="Gene3D" id="3.40.50.150">
    <property type="entry name" value="Vaccinia Virus protein VP39"/>
    <property type="match status" value="1"/>
</dbReference>
<feature type="domain" description="Methyltransferase type 11" evidence="5">
    <location>
        <begin position="39"/>
        <end position="133"/>
    </location>
</feature>
<dbReference type="InterPro" id="IPR013216">
    <property type="entry name" value="Methyltransf_11"/>
</dbReference>
<evidence type="ECO:0000256" key="4">
    <source>
        <dbReference type="ARBA" id="ARBA00025707"/>
    </source>
</evidence>
<dbReference type="PANTHER" id="PTHR44307:SF2">
    <property type="entry name" value="PHOSPHOETHANOLAMINE METHYLTRANSFERASE ISOFORM X1"/>
    <property type="match status" value="1"/>
</dbReference>
<evidence type="ECO:0000256" key="3">
    <source>
        <dbReference type="ARBA" id="ARBA00022679"/>
    </source>
</evidence>
<dbReference type="PANTHER" id="PTHR44307">
    <property type="entry name" value="PHOSPHOETHANOLAMINE METHYLTRANSFERASE"/>
    <property type="match status" value="1"/>
</dbReference>
<dbReference type="Proteomes" id="UP000216207">
    <property type="component" value="Unassembled WGS sequence"/>
</dbReference>
<dbReference type="RefSeq" id="WP_095326079.1">
    <property type="nucleotide sequence ID" value="NZ_NPCC01000004.1"/>
</dbReference>
<organism evidence="6 7">
    <name type="scientific">Shouchella clausii</name>
    <name type="common">Alkalihalobacillus clausii</name>
    <dbReference type="NCBI Taxonomy" id="79880"/>
    <lineage>
        <taxon>Bacteria</taxon>
        <taxon>Bacillati</taxon>
        <taxon>Bacillota</taxon>
        <taxon>Bacilli</taxon>
        <taxon>Bacillales</taxon>
        <taxon>Bacillaceae</taxon>
        <taxon>Shouchella</taxon>
    </lineage>
</organism>
<keyword evidence="2" id="KW-0489">Methyltransferase</keyword>
<comment type="pathway">
    <text evidence="4">Phospholipid metabolism.</text>
</comment>
<evidence type="ECO:0000256" key="1">
    <source>
        <dbReference type="ARBA" id="ARBA00005189"/>
    </source>
</evidence>
<dbReference type="SUPFAM" id="SSF53335">
    <property type="entry name" value="S-adenosyl-L-methionine-dependent methyltransferases"/>
    <property type="match status" value="1"/>
</dbReference>
<evidence type="ECO:0000313" key="7">
    <source>
        <dbReference type="Proteomes" id="UP000216207"/>
    </source>
</evidence>
<dbReference type="CDD" id="cd02440">
    <property type="entry name" value="AdoMet_MTases"/>
    <property type="match status" value="1"/>
</dbReference>
<dbReference type="InterPro" id="IPR029063">
    <property type="entry name" value="SAM-dependent_MTases_sf"/>
</dbReference>
<evidence type="ECO:0000259" key="5">
    <source>
        <dbReference type="Pfam" id="PF08241"/>
    </source>
</evidence>
<dbReference type="GO" id="GO:0032259">
    <property type="term" value="P:methylation"/>
    <property type="evidence" value="ECO:0007669"/>
    <property type="project" value="UniProtKB-KW"/>
</dbReference>
<dbReference type="Pfam" id="PF08241">
    <property type="entry name" value="Methyltransf_11"/>
    <property type="match status" value="1"/>
</dbReference>
<evidence type="ECO:0000313" key="6">
    <source>
        <dbReference type="EMBL" id="PAE90727.1"/>
    </source>
</evidence>
<comment type="caution">
    <text evidence="6">The sequence shown here is derived from an EMBL/GenBank/DDBJ whole genome shotgun (WGS) entry which is preliminary data.</text>
</comment>
<comment type="pathway">
    <text evidence="1">Lipid metabolism.</text>
</comment>
<keyword evidence="3" id="KW-0808">Transferase</keyword>
<dbReference type="AlphaFoldDB" id="A0A268P4S6"/>
<reference evidence="6 7" key="1">
    <citation type="submission" date="2017-07" db="EMBL/GenBank/DDBJ databases">
        <title>Isolation and whole genome analysis of endospore-forming bacteria from heroin.</title>
        <authorList>
            <person name="Kalinowski J."/>
            <person name="Ahrens B."/>
            <person name="Al-Dilaimi A."/>
            <person name="Winkler A."/>
            <person name="Wibberg D."/>
            <person name="Schleenbecker U."/>
            <person name="Ruckert C."/>
            <person name="Wolfel R."/>
            <person name="Grass G."/>
        </authorList>
    </citation>
    <scope>NUCLEOTIDE SEQUENCE [LARGE SCALE GENOMIC DNA]</scope>
    <source>
        <strain evidence="6 7">7539</strain>
    </source>
</reference>
<proteinExistence type="predicted"/>
<dbReference type="EMBL" id="NPCC01000004">
    <property type="protein sequence ID" value="PAE90727.1"/>
    <property type="molecule type" value="Genomic_DNA"/>
</dbReference>